<dbReference type="InterPro" id="IPR018042">
    <property type="entry name" value="Aspartate_kinase_CS"/>
</dbReference>
<feature type="binding site" evidence="14">
    <location>
        <position position="183"/>
    </location>
    <ligand>
        <name>ATP</name>
        <dbReference type="ChEBI" id="CHEBI:30616"/>
    </ligand>
</feature>
<comment type="pathway">
    <text evidence="2 16">Amino-acid biosynthesis; L-lysine biosynthesis via DAP pathway; (S)-tetrahydrodipicolinate from L-aspartate: step 1/4.</text>
</comment>
<evidence type="ECO:0000256" key="12">
    <source>
        <dbReference type="ARBA" id="ARBA00023154"/>
    </source>
</evidence>
<comment type="catalytic activity">
    <reaction evidence="13 15">
        <text>L-aspartate + ATP = 4-phospho-L-aspartate + ADP</text>
        <dbReference type="Rhea" id="RHEA:23776"/>
        <dbReference type="ChEBI" id="CHEBI:29991"/>
        <dbReference type="ChEBI" id="CHEBI:30616"/>
        <dbReference type="ChEBI" id="CHEBI:57535"/>
        <dbReference type="ChEBI" id="CHEBI:456216"/>
        <dbReference type="EC" id="2.7.2.4"/>
    </reaction>
</comment>
<reference evidence="19" key="1">
    <citation type="submission" date="2007-10" db="EMBL/GenBank/DDBJ databases">
        <title>Complete sequence of chromosome of Desulforudis audaxviator MP104C.</title>
        <authorList>
            <person name="Copeland A."/>
            <person name="Lucas S."/>
            <person name="Lapidus A."/>
            <person name="Barry K."/>
            <person name="Glavina del Rio T."/>
            <person name="Dalin E."/>
            <person name="Tice H."/>
            <person name="Bruce D."/>
            <person name="Pitluck S."/>
            <person name="Lowry S.R."/>
            <person name="Larimer F."/>
            <person name="Land M.L."/>
            <person name="Hauser L."/>
            <person name="Kyrpides N."/>
            <person name="Ivanova N.N."/>
            <person name="Richardson P."/>
        </authorList>
    </citation>
    <scope>NUCLEOTIDE SEQUENCE [LARGE SCALE GENOMIC DNA]</scope>
    <source>
        <strain evidence="19">MP104C</strain>
    </source>
</reference>
<dbReference type="Proteomes" id="UP000008544">
    <property type="component" value="Chromosome"/>
</dbReference>
<dbReference type="UniPathway" id="UPA00050">
    <property type="reaction ID" value="UER00461"/>
</dbReference>
<dbReference type="GO" id="GO:0009088">
    <property type="term" value="P:threonine biosynthetic process"/>
    <property type="evidence" value="ECO:0007669"/>
    <property type="project" value="UniProtKB-UniPathway"/>
</dbReference>
<feature type="binding site" evidence="14">
    <location>
        <position position="46"/>
    </location>
    <ligand>
        <name>substrate</name>
    </ligand>
</feature>
<evidence type="ECO:0000256" key="7">
    <source>
        <dbReference type="ARBA" id="ARBA00022679"/>
    </source>
</evidence>
<reference evidence="18 19" key="2">
    <citation type="journal article" date="2008" name="Science">
        <title>Environmental genomics reveals a single-species ecosystem deep within Earth.</title>
        <authorList>
            <person name="Chivian D."/>
            <person name="Brodie E.L."/>
            <person name="Alm E.J."/>
            <person name="Culley D.E."/>
            <person name="Dehal P.S."/>
            <person name="Desantis T.Z."/>
            <person name="Gihring T.M."/>
            <person name="Lapidus A."/>
            <person name="Lin L.H."/>
            <person name="Lowry S.R."/>
            <person name="Moser D.P."/>
            <person name="Richardson P.M."/>
            <person name="Southam G."/>
            <person name="Wanger G."/>
            <person name="Pratt L.M."/>
            <person name="Andersen G.L."/>
            <person name="Hazen T.C."/>
            <person name="Brockman F.J."/>
            <person name="Arkin A.P."/>
            <person name="Onstott T.C."/>
        </authorList>
    </citation>
    <scope>NUCLEOTIDE SEQUENCE [LARGE SCALE GENOMIC DNA]</scope>
    <source>
        <strain evidence="18 19">MP104C</strain>
    </source>
</reference>
<feature type="binding site" evidence="14">
    <location>
        <begin position="172"/>
        <end position="173"/>
    </location>
    <ligand>
        <name>ATP</name>
        <dbReference type="ChEBI" id="CHEBI:30616"/>
    </ligand>
</feature>
<dbReference type="FunFam" id="3.30.2130.10:FF:000002">
    <property type="entry name" value="Aspartokinase"/>
    <property type="match status" value="1"/>
</dbReference>
<evidence type="ECO:0000256" key="15">
    <source>
        <dbReference type="RuleBase" id="RU003448"/>
    </source>
</evidence>
<keyword evidence="10 14" id="KW-0067">ATP-binding</keyword>
<feature type="binding site" evidence="14">
    <location>
        <position position="178"/>
    </location>
    <ligand>
        <name>ATP</name>
        <dbReference type="ChEBI" id="CHEBI:30616"/>
    </ligand>
</feature>
<dbReference type="InterPro" id="IPR041740">
    <property type="entry name" value="AKii-LysC-BS"/>
</dbReference>
<keyword evidence="9 15" id="KW-0418">Kinase</keyword>
<feature type="domain" description="ACT" evidence="17">
    <location>
        <begin position="263"/>
        <end position="334"/>
    </location>
</feature>
<evidence type="ECO:0000256" key="11">
    <source>
        <dbReference type="ARBA" id="ARBA00022915"/>
    </source>
</evidence>
<dbReference type="PANTHER" id="PTHR21499">
    <property type="entry name" value="ASPARTATE KINASE"/>
    <property type="match status" value="1"/>
</dbReference>
<dbReference type="UniPathway" id="UPA00051">
    <property type="reaction ID" value="UER00462"/>
</dbReference>
<evidence type="ECO:0000256" key="10">
    <source>
        <dbReference type="ARBA" id="ARBA00022840"/>
    </source>
</evidence>
<comment type="function">
    <text evidence="1">Catalyzes the phosphorylation of the beta-carboxyl group of aspartic acid with ATP to yield 4-phospho-L-aspartate, which is involved in the branched biosynthetic pathway leading to the biosynthesis of amino acids threonine, isoleucine and methionine.</text>
</comment>
<dbReference type="CDD" id="cd04261">
    <property type="entry name" value="AAK_AKii-LysC-BS"/>
    <property type="match status" value="1"/>
</dbReference>
<dbReference type="SUPFAM" id="SSF53633">
    <property type="entry name" value="Carbamate kinase-like"/>
    <property type="match status" value="1"/>
</dbReference>
<comment type="pathway">
    <text evidence="3 16">Amino-acid biosynthesis; L-methionine biosynthesis via de novo pathway; L-homoserine from L-aspartate: step 1/3.</text>
</comment>
<dbReference type="InterPro" id="IPR002912">
    <property type="entry name" value="ACT_dom"/>
</dbReference>
<evidence type="ECO:0000256" key="5">
    <source>
        <dbReference type="ARBA" id="ARBA00010122"/>
    </source>
</evidence>
<dbReference type="InterPro" id="IPR005260">
    <property type="entry name" value="Asp_kin_monofn"/>
</dbReference>
<dbReference type="GO" id="GO:0005524">
    <property type="term" value="F:ATP binding"/>
    <property type="evidence" value="ECO:0007669"/>
    <property type="project" value="UniProtKB-KW"/>
</dbReference>
<dbReference type="InterPro" id="IPR054352">
    <property type="entry name" value="ACT_Aspartokinase"/>
</dbReference>
<proteinExistence type="inferred from homology"/>
<keyword evidence="8 14" id="KW-0547">Nucleotide-binding</keyword>
<dbReference type="CDD" id="cd04923">
    <property type="entry name" value="ACT_AK-LysC-DapG-like_2"/>
    <property type="match status" value="1"/>
</dbReference>
<dbReference type="PROSITE" id="PS00324">
    <property type="entry name" value="ASPARTOKINASE"/>
    <property type="match status" value="1"/>
</dbReference>
<feature type="binding site" evidence="14">
    <location>
        <begin position="6"/>
        <end position="9"/>
    </location>
    <ligand>
        <name>ATP</name>
        <dbReference type="ChEBI" id="CHEBI:30616"/>
    </ligand>
</feature>
<evidence type="ECO:0000256" key="4">
    <source>
        <dbReference type="ARBA" id="ARBA00005139"/>
    </source>
</evidence>
<sequence length="410" mass="43094">MLVVQKFGGTSVADPGRIARVAARIKGAVQDGHRVVVVVSAMGDTTDELLALAREVTRNPSPREIDMLMATGEQVSIALLTMALQAKDCDAISLTGAQAGITTDGIHTKGRIVDIDTARLRSELDRGRVVVVAGFQGVTPDGEITTLGRGGSDTTAVALAAALGAEVCEIYTDVDGVYTADPRLVPEARKLDVISHDEMLELASLGAVVLHPRAVELAKLYGVPLVVRSSFNDGPGTLIKEVGDLEKAAVVSGVAHDVNIAKISLFDVEDRPGIASRIFRELARSNINVDMIIQGAMRDGRNDIAFTVSRDDLSRALEAVHRIQGLVGAKGITFNDTLAKVSIVGAGMVSYPGVAATMFEGLAEAGINIAMISTSEIKVSCVISREEIERAVRALHMKFNLGEAPAGGPA</sequence>
<evidence type="ECO:0000313" key="18">
    <source>
        <dbReference type="EMBL" id="ACA59587.1"/>
    </source>
</evidence>
<dbReference type="GO" id="GO:0009089">
    <property type="term" value="P:lysine biosynthetic process via diaminopimelate"/>
    <property type="evidence" value="ECO:0007669"/>
    <property type="project" value="UniProtKB-UniPathway"/>
</dbReference>
<evidence type="ECO:0000256" key="8">
    <source>
        <dbReference type="ARBA" id="ARBA00022741"/>
    </source>
</evidence>
<keyword evidence="19" id="KW-1185">Reference proteome</keyword>
<organism evidence="18 19">
    <name type="scientific">Desulforudis audaxviator (strain MP104C)</name>
    <dbReference type="NCBI Taxonomy" id="477974"/>
    <lineage>
        <taxon>Bacteria</taxon>
        <taxon>Bacillati</taxon>
        <taxon>Bacillota</taxon>
        <taxon>Clostridia</taxon>
        <taxon>Thermoanaerobacterales</taxon>
        <taxon>Candidatus Desulforudaceae</taxon>
        <taxon>Candidatus Desulforudis</taxon>
    </lineage>
</organism>
<dbReference type="NCBIfam" id="TIGR00657">
    <property type="entry name" value="asp_kinases"/>
    <property type="match status" value="1"/>
</dbReference>
<dbReference type="GO" id="GO:0005829">
    <property type="term" value="C:cytosol"/>
    <property type="evidence" value="ECO:0007669"/>
    <property type="project" value="TreeGrafter"/>
</dbReference>
<dbReference type="eggNOG" id="COG0527">
    <property type="taxonomic scope" value="Bacteria"/>
</dbReference>
<evidence type="ECO:0000313" key="19">
    <source>
        <dbReference type="Proteomes" id="UP000008544"/>
    </source>
</evidence>
<evidence type="ECO:0000256" key="9">
    <source>
        <dbReference type="ARBA" id="ARBA00022777"/>
    </source>
</evidence>
<dbReference type="GO" id="GO:0009090">
    <property type="term" value="P:homoserine biosynthetic process"/>
    <property type="evidence" value="ECO:0007669"/>
    <property type="project" value="TreeGrafter"/>
</dbReference>
<dbReference type="SUPFAM" id="SSF55021">
    <property type="entry name" value="ACT-like"/>
    <property type="match status" value="2"/>
</dbReference>
<protein>
    <recommendedName>
        <fullName evidence="15">Aspartokinase</fullName>
        <ecNumber evidence="15">2.7.2.4</ecNumber>
    </recommendedName>
</protein>
<dbReference type="InterPro" id="IPR001341">
    <property type="entry name" value="Asp_kinase"/>
</dbReference>
<keyword evidence="7 15" id="KW-0808">Transferase</keyword>
<dbReference type="Pfam" id="PF22468">
    <property type="entry name" value="ACT_9"/>
    <property type="match status" value="1"/>
</dbReference>
<dbReference type="RefSeq" id="WP_012302173.1">
    <property type="nucleotide sequence ID" value="NC_010424.1"/>
</dbReference>
<dbReference type="AlphaFoldDB" id="B1I3M6"/>
<dbReference type="UniPathway" id="UPA00034">
    <property type="reaction ID" value="UER00015"/>
</dbReference>
<dbReference type="GO" id="GO:0019877">
    <property type="term" value="P:diaminopimelate biosynthetic process"/>
    <property type="evidence" value="ECO:0007669"/>
    <property type="project" value="UniProtKB-KW"/>
</dbReference>
<dbReference type="Gene3D" id="3.30.2130.10">
    <property type="entry name" value="VC0802-like"/>
    <property type="match status" value="1"/>
</dbReference>
<name>B1I3M6_DESAP</name>
<dbReference type="InterPro" id="IPR036393">
    <property type="entry name" value="AceGlu_kinase-like_sf"/>
</dbReference>
<evidence type="ECO:0000256" key="6">
    <source>
        <dbReference type="ARBA" id="ARBA00022605"/>
    </source>
</evidence>
<dbReference type="PROSITE" id="PS51671">
    <property type="entry name" value="ACT"/>
    <property type="match status" value="2"/>
</dbReference>
<dbReference type="EMBL" id="CP000860">
    <property type="protein sequence ID" value="ACA59587.1"/>
    <property type="molecule type" value="Genomic_DNA"/>
</dbReference>
<keyword evidence="11" id="KW-0220">Diaminopimelate biosynthesis</keyword>
<keyword evidence="6 16" id="KW-0028">Amino-acid biosynthesis</keyword>
<dbReference type="NCBIfam" id="NF005154">
    <property type="entry name" value="PRK06635.1-2"/>
    <property type="match status" value="1"/>
</dbReference>
<evidence type="ECO:0000256" key="16">
    <source>
        <dbReference type="RuleBase" id="RU004249"/>
    </source>
</evidence>
<evidence type="ECO:0000256" key="3">
    <source>
        <dbReference type="ARBA" id="ARBA00004986"/>
    </source>
</evidence>
<dbReference type="NCBIfam" id="TIGR00656">
    <property type="entry name" value="asp_kin_monofn"/>
    <property type="match status" value="1"/>
</dbReference>
<feature type="domain" description="ACT" evidence="17">
    <location>
        <begin position="343"/>
        <end position="410"/>
    </location>
</feature>
<comment type="pathway">
    <text evidence="4 16">Amino-acid biosynthesis; L-threonine biosynthesis; L-threonine from L-aspartate: step 1/5.</text>
</comment>
<dbReference type="GO" id="GO:0004072">
    <property type="term" value="F:aspartate kinase activity"/>
    <property type="evidence" value="ECO:0007669"/>
    <property type="project" value="UniProtKB-EC"/>
</dbReference>
<dbReference type="NCBIfam" id="NF005155">
    <property type="entry name" value="PRK06635.1-4"/>
    <property type="match status" value="1"/>
</dbReference>
<gene>
    <name evidence="18" type="ordered locus">Daud_1075</name>
</gene>
<dbReference type="CDD" id="cd04913">
    <property type="entry name" value="ACT_AKii-LysC-BS-like_1"/>
    <property type="match status" value="1"/>
</dbReference>
<comment type="similarity">
    <text evidence="5 15">Belongs to the aspartokinase family.</text>
</comment>
<dbReference type="HOGENOM" id="CLU_009116_3_2_9"/>
<dbReference type="STRING" id="477974.Daud_1075"/>
<evidence type="ECO:0000256" key="1">
    <source>
        <dbReference type="ARBA" id="ARBA00003121"/>
    </source>
</evidence>
<dbReference type="FunFam" id="3.40.1160.10:FF:000002">
    <property type="entry name" value="Aspartokinase"/>
    <property type="match status" value="1"/>
</dbReference>
<dbReference type="InterPro" id="IPR001048">
    <property type="entry name" value="Asp/Glu/Uridylate_kinase"/>
</dbReference>
<evidence type="ECO:0000256" key="13">
    <source>
        <dbReference type="ARBA" id="ARBA00047872"/>
    </source>
</evidence>
<feature type="binding site" evidence="14">
    <location>
        <position position="73"/>
    </location>
    <ligand>
        <name>substrate</name>
    </ligand>
</feature>
<dbReference type="InterPro" id="IPR045865">
    <property type="entry name" value="ACT-like_dom_sf"/>
</dbReference>
<dbReference type="PIRSF" id="PIRSF000726">
    <property type="entry name" value="Asp_kin"/>
    <property type="match status" value="1"/>
</dbReference>
<evidence type="ECO:0000256" key="14">
    <source>
        <dbReference type="PIRSR" id="PIRSR000726-1"/>
    </source>
</evidence>
<dbReference type="OrthoDB" id="9799110at2"/>
<accession>B1I3M6</accession>
<evidence type="ECO:0000259" key="17">
    <source>
        <dbReference type="PROSITE" id="PS51671"/>
    </source>
</evidence>
<dbReference type="KEGG" id="dau:Daud_1075"/>
<dbReference type="PANTHER" id="PTHR21499:SF3">
    <property type="entry name" value="ASPARTOKINASE"/>
    <property type="match status" value="1"/>
</dbReference>
<keyword evidence="12" id="KW-0457">Lysine biosynthesis</keyword>
<evidence type="ECO:0000256" key="2">
    <source>
        <dbReference type="ARBA" id="ARBA00004766"/>
    </source>
</evidence>
<dbReference type="Gene3D" id="3.40.1160.10">
    <property type="entry name" value="Acetylglutamate kinase-like"/>
    <property type="match status" value="1"/>
</dbReference>
<dbReference type="Pfam" id="PF01842">
    <property type="entry name" value="ACT"/>
    <property type="match status" value="1"/>
</dbReference>
<dbReference type="Pfam" id="PF00696">
    <property type="entry name" value="AA_kinase"/>
    <property type="match status" value="1"/>
</dbReference>
<dbReference type="EC" id="2.7.2.4" evidence="15"/>